<dbReference type="EMBL" id="JABCRE010000003">
    <property type="protein sequence ID" value="NMW32598.1"/>
    <property type="molecule type" value="Genomic_DNA"/>
</dbReference>
<comment type="caution">
    <text evidence="3">The sequence shown here is derived from an EMBL/GenBank/DDBJ whole genome shotgun (WGS) entry which is preliminary data.</text>
</comment>
<dbReference type="InterPro" id="IPR052169">
    <property type="entry name" value="CW_Biosynth-Accessory"/>
</dbReference>
<dbReference type="PANTHER" id="PTHR33393:SF13">
    <property type="entry name" value="PGA BIOSYNTHESIS PROTEIN CAPA"/>
    <property type="match status" value="1"/>
</dbReference>
<gene>
    <name evidence="3" type="ORF">HKD42_11045</name>
</gene>
<dbReference type="RefSeq" id="WP_170013321.1">
    <property type="nucleotide sequence ID" value="NZ_JABCRE010000003.1"/>
</dbReference>
<dbReference type="Pfam" id="PF09587">
    <property type="entry name" value="PGA_cap"/>
    <property type="match status" value="1"/>
</dbReference>
<evidence type="ECO:0000313" key="3">
    <source>
        <dbReference type="EMBL" id="NMW32598.1"/>
    </source>
</evidence>
<proteinExistence type="inferred from homology"/>
<name>A0A848QU27_9SPHN</name>
<dbReference type="PANTHER" id="PTHR33393">
    <property type="entry name" value="POLYGLUTAMINE SYNTHESIS ACCESSORY PROTEIN RV0574C-RELATED"/>
    <property type="match status" value="1"/>
</dbReference>
<evidence type="ECO:0000259" key="2">
    <source>
        <dbReference type="SMART" id="SM00854"/>
    </source>
</evidence>
<keyword evidence="4" id="KW-1185">Reference proteome</keyword>
<dbReference type="SUPFAM" id="SSF56300">
    <property type="entry name" value="Metallo-dependent phosphatases"/>
    <property type="match status" value="1"/>
</dbReference>
<organism evidence="3 4">
    <name type="scientific">Pontixanthobacter rizhaonensis</name>
    <dbReference type="NCBI Taxonomy" id="2730337"/>
    <lineage>
        <taxon>Bacteria</taxon>
        <taxon>Pseudomonadati</taxon>
        <taxon>Pseudomonadota</taxon>
        <taxon>Alphaproteobacteria</taxon>
        <taxon>Sphingomonadales</taxon>
        <taxon>Erythrobacteraceae</taxon>
        <taxon>Pontixanthobacter</taxon>
    </lineage>
</organism>
<dbReference type="AlphaFoldDB" id="A0A848QU27"/>
<dbReference type="InterPro" id="IPR029052">
    <property type="entry name" value="Metallo-depent_PP-like"/>
</dbReference>
<dbReference type="Gene3D" id="3.60.21.10">
    <property type="match status" value="1"/>
</dbReference>
<protein>
    <submittedName>
        <fullName evidence="3">CapA family protein</fullName>
    </submittedName>
</protein>
<feature type="domain" description="Capsule synthesis protein CapA" evidence="2">
    <location>
        <begin position="2"/>
        <end position="238"/>
    </location>
</feature>
<dbReference type="SMART" id="SM00854">
    <property type="entry name" value="PGA_cap"/>
    <property type="match status" value="1"/>
</dbReference>
<evidence type="ECO:0000313" key="4">
    <source>
        <dbReference type="Proteomes" id="UP000561181"/>
    </source>
</evidence>
<comment type="similarity">
    <text evidence="1">Belongs to the CapA family.</text>
</comment>
<dbReference type="InterPro" id="IPR019079">
    <property type="entry name" value="Capsule_synth_CapA"/>
</dbReference>
<sequence>MNILILGDICPAEGTRSLFDSGDEKAIFGTLLPLLQTADVTVGNLECALSLAALDAVKTGPILRAKPTDAQVLSRAGFDILGIANNHIQDCGSDGVLETVEALRNASVAPVGGGASPDEAAAPRVIENNGLKIGIIAVAEREFNAVSDTCAGAHIFDPLTDLERIRDCALECDFTVVLYHGGIEDYAFPSPELANTCRALIRNGANLVLCQHSHVIGTLEHYQGGQILYGQGNAVYGHRPHNDQWNEGLAVSITISKTKKSAKASCEVQLLPIGSDTHGKVDLLPPNRAELVLTQLNQRSQLAADPAVIEQKWVQFCATLGNQNLPHAFGLGLWATRINKLLKGLLVKLLYTRKQKMIAMNVIRCAAHREVILTSLEQASKPAQASDG</sequence>
<dbReference type="Proteomes" id="UP000561181">
    <property type="component" value="Unassembled WGS sequence"/>
</dbReference>
<reference evidence="3 4" key="1">
    <citation type="submission" date="2020-04" db="EMBL/GenBank/DDBJ databases">
        <authorList>
            <person name="Liu A."/>
        </authorList>
    </citation>
    <scope>NUCLEOTIDE SEQUENCE [LARGE SCALE GENOMIC DNA]</scope>
    <source>
        <strain evidence="3 4">RZ02</strain>
    </source>
</reference>
<accession>A0A848QU27</accession>
<evidence type="ECO:0000256" key="1">
    <source>
        <dbReference type="ARBA" id="ARBA00005662"/>
    </source>
</evidence>
<dbReference type="CDD" id="cd07381">
    <property type="entry name" value="MPP_CapA"/>
    <property type="match status" value="1"/>
</dbReference>